<dbReference type="Proteomes" id="UP000247810">
    <property type="component" value="Unassembled WGS sequence"/>
</dbReference>
<feature type="signal peptide" evidence="2">
    <location>
        <begin position="1"/>
        <end position="30"/>
    </location>
</feature>
<proteinExistence type="predicted"/>
<evidence type="ECO:0000313" key="4">
    <source>
        <dbReference type="Proteomes" id="UP000247810"/>
    </source>
</evidence>
<dbReference type="AlphaFoldDB" id="A0A319D8W0"/>
<gene>
    <name evidence="3" type="ORF">BO71DRAFT_246516</name>
</gene>
<name>A0A319D8W0_9EURO</name>
<keyword evidence="2" id="KW-0732">Signal</keyword>
<dbReference type="EMBL" id="KZ825885">
    <property type="protein sequence ID" value="PYH93815.1"/>
    <property type="molecule type" value="Genomic_DNA"/>
</dbReference>
<accession>A0A319D8W0</accession>
<feature type="region of interest" description="Disordered" evidence="1">
    <location>
        <begin position="30"/>
        <end position="73"/>
    </location>
</feature>
<evidence type="ECO:0008006" key="5">
    <source>
        <dbReference type="Google" id="ProtNLM"/>
    </source>
</evidence>
<organism evidence="3 4">
    <name type="scientific">Aspergillus ellipticus CBS 707.79</name>
    <dbReference type="NCBI Taxonomy" id="1448320"/>
    <lineage>
        <taxon>Eukaryota</taxon>
        <taxon>Fungi</taxon>
        <taxon>Dikarya</taxon>
        <taxon>Ascomycota</taxon>
        <taxon>Pezizomycotina</taxon>
        <taxon>Eurotiomycetes</taxon>
        <taxon>Eurotiomycetidae</taxon>
        <taxon>Eurotiales</taxon>
        <taxon>Aspergillaceae</taxon>
        <taxon>Aspergillus</taxon>
        <taxon>Aspergillus subgen. Circumdati</taxon>
    </lineage>
</organism>
<evidence type="ECO:0000256" key="1">
    <source>
        <dbReference type="SAM" id="MobiDB-lite"/>
    </source>
</evidence>
<keyword evidence="4" id="KW-1185">Reference proteome</keyword>
<dbReference type="VEuPathDB" id="FungiDB:BO71DRAFT_246516"/>
<evidence type="ECO:0000256" key="2">
    <source>
        <dbReference type="SAM" id="SignalP"/>
    </source>
</evidence>
<feature type="chain" id="PRO_5016372389" description="Secreted protein" evidence="2">
    <location>
        <begin position="31"/>
        <end position="152"/>
    </location>
</feature>
<protein>
    <recommendedName>
        <fullName evidence="5">Secreted protein</fullName>
    </recommendedName>
</protein>
<reference evidence="3 4" key="1">
    <citation type="submission" date="2018-02" db="EMBL/GenBank/DDBJ databases">
        <title>The genomes of Aspergillus section Nigri reveals drivers in fungal speciation.</title>
        <authorList>
            <consortium name="DOE Joint Genome Institute"/>
            <person name="Vesth T.C."/>
            <person name="Nybo J."/>
            <person name="Theobald S."/>
            <person name="Brandl J."/>
            <person name="Frisvad J.C."/>
            <person name="Nielsen K.F."/>
            <person name="Lyhne E.K."/>
            <person name="Kogle M.E."/>
            <person name="Kuo A."/>
            <person name="Riley R."/>
            <person name="Clum A."/>
            <person name="Nolan M."/>
            <person name="Lipzen A."/>
            <person name="Salamov A."/>
            <person name="Henrissat B."/>
            <person name="Wiebenga A."/>
            <person name="De vries R.P."/>
            <person name="Grigoriev I.V."/>
            <person name="Mortensen U.H."/>
            <person name="Andersen M.R."/>
            <person name="Baker S.E."/>
        </authorList>
    </citation>
    <scope>NUCLEOTIDE SEQUENCE [LARGE SCALE GENOMIC DNA]</scope>
    <source>
        <strain evidence="3 4">CBS 707.79</strain>
    </source>
</reference>
<evidence type="ECO:0000313" key="3">
    <source>
        <dbReference type="EMBL" id="PYH93815.1"/>
    </source>
</evidence>
<sequence length="152" mass="16156">MLLPFRIIRAARCPLLPRLLVTVLVSPAGGAPPSTSDHRPTEDGVLTSPHWTLAPQSSSAKADSRQLRPLGEEGCGASGTKVASLLGQEHQFGQRLPSASLLAIVPEPGLNIGTLERSRLLYHKIDGFPGRYAAQLGHKCSVEFSASRVKGT</sequence>